<feature type="domain" description="Pyruvate phosphate dikinase AMP/ATP-binding" evidence="4">
    <location>
        <begin position="19"/>
        <end position="318"/>
    </location>
</feature>
<dbReference type="PANTHER" id="PTHR43615">
    <property type="entry name" value="PHOSPHOENOLPYRUVATE SYNTHASE-RELATED"/>
    <property type="match status" value="1"/>
</dbReference>
<dbReference type="InterPro" id="IPR002192">
    <property type="entry name" value="PPDK_AMP/ATP-bd"/>
</dbReference>
<dbReference type="AlphaFoldDB" id="A0A3B0V3C5"/>
<dbReference type="SUPFAM" id="SSF56059">
    <property type="entry name" value="Glutathione synthetase ATP-binding domain-like"/>
    <property type="match status" value="1"/>
</dbReference>
<dbReference type="SUPFAM" id="SSF52009">
    <property type="entry name" value="Phosphohistidine domain"/>
    <property type="match status" value="1"/>
</dbReference>
<keyword evidence="2" id="KW-0067">ATP-binding</keyword>
<dbReference type="NCBIfam" id="NF004878">
    <property type="entry name" value="PRK06241.1-3"/>
    <property type="match status" value="1"/>
</dbReference>
<dbReference type="EC" id="2.7.9.2" evidence="5"/>
<dbReference type="Gene3D" id="3.30.1490.20">
    <property type="entry name" value="ATP-grasp fold, A domain"/>
    <property type="match status" value="1"/>
</dbReference>
<dbReference type="Gene3D" id="3.50.30.10">
    <property type="entry name" value="Phosphohistidine domain"/>
    <property type="match status" value="1"/>
</dbReference>
<sequence>MKNNSIILPFNEIGTADLPLVGGKGANLGEMTRAGFPVPPGFCLTTNAFRTFINSCPQMASFYTDLANLPDEDLVATRKIGADIRQTLQTVSISDEVATAIRQTLQTLDPNAAYAVRSSATAEDLPDASFAGQQDTYLNVRGETAVLDAIRRCWASLFTDRAILYRQQNGFDHQEVALSVVVQQMVLPEISGILFTADPISQNRHITSIDASYGLGEALVAGLVSADLYRVDTRSNQLIEVKIGNKKLAIRPLPNGGTVQETLNDAQRTAQVLNEKQAVTLTQLGQKIEAHYGQPQDIEWAIADGQIYLLQTRPITTLYPLPSPRPNDDALHLYVSLSHAQVMTDPIKTMGISIWKLLFPTLKPSGPASYSQSITAAGGRMYMDMTHLLNLRLGRKAVPAFLTMADEMMAAGTKAVIARPAFQQRLPKLAQKPSLRDVFYYIGPIFKTAVSFLFFRDPEQVLAEQTAAIDRLVAANQQRIAVQPPGVARLRQARQEIGQAMFNFVPNFPALVGSGIVSQRLLAKLMGNRANPDDLTAVARGLSGNVTTEMDLAVGDLADLVRQSPELVTHFQQNPPLEVLATAHEIPGSAPFLAGWKQFLSQYGMRGPSEIDISRLRWREDPTSLLQFVIGNLQHSTAGSHRTHHAQMAANGKAAGKRLVVAAGWLRRPLVRRLIRDGRHYTPGREHPKFYLIKLMDIVKELLLETAETLIANGRLEQIDDIWHLDFHELIDFMADEGGDLRPLIVQRRAEFARYHKLTPPRVITSDGEIVTVQLHRDGLPAGALAGSAASSGTVEGIAKVVLDPNKDVLAKGEILIAPFTDPGWTPLFINAAALVMEVGGLMTHGSVVAREYGIPAVVGVPNVTQEIKTGQRVRVHGDAGFVEILQDVEEATLSRL</sequence>
<proteinExistence type="predicted"/>
<feature type="domain" description="PEP-utilising enzyme mobile" evidence="3">
    <location>
        <begin position="811"/>
        <end position="881"/>
    </location>
</feature>
<accession>A0A3B0V3C5</accession>
<keyword evidence="1" id="KW-0547">Nucleotide-binding</keyword>
<dbReference type="Pfam" id="PF01326">
    <property type="entry name" value="PPDK_N"/>
    <property type="match status" value="1"/>
</dbReference>
<name>A0A3B0V3C5_9ZZZZ</name>
<dbReference type="PANTHER" id="PTHR43615:SF1">
    <property type="entry name" value="PPDK_N DOMAIN-CONTAINING PROTEIN"/>
    <property type="match status" value="1"/>
</dbReference>
<dbReference type="InterPro" id="IPR051549">
    <property type="entry name" value="PEP_Utilizing_Enz"/>
</dbReference>
<dbReference type="GO" id="GO:0008986">
    <property type="term" value="F:pyruvate, water dikinase activity"/>
    <property type="evidence" value="ECO:0007669"/>
    <property type="project" value="UniProtKB-EC"/>
</dbReference>
<evidence type="ECO:0000259" key="4">
    <source>
        <dbReference type="Pfam" id="PF01326"/>
    </source>
</evidence>
<evidence type="ECO:0000259" key="3">
    <source>
        <dbReference type="Pfam" id="PF00391"/>
    </source>
</evidence>
<dbReference type="InterPro" id="IPR036637">
    <property type="entry name" value="Phosphohistidine_dom_sf"/>
</dbReference>
<evidence type="ECO:0000256" key="2">
    <source>
        <dbReference type="ARBA" id="ARBA00022840"/>
    </source>
</evidence>
<evidence type="ECO:0000256" key="1">
    <source>
        <dbReference type="ARBA" id="ARBA00022741"/>
    </source>
</evidence>
<dbReference type="GO" id="GO:0005524">
    <property type="term" value="F:ATP binding"/>
    <property type="evidence" value="ECO:0007669"/>
    <property type="project" value="UniProtKB-KW"/>
</dbReference>
<dbReference type="Pfam" id="PF00391">
    <property type="entry name" value="PEP-utilizers"/>
    <property type="match status" value="1"/>
</dbReference>
<keyword evidence="5" id="KW-0670">Pyruvate</keyword>
<dbReference type="EMBL" id="UOEU01000434">
    <property type="protein sequence ID" value="VAW33252.1"/>
    <property type="molecule type" value="Genomic_DNA"/>
</dbReference>
<evidence type="ECO:0000313" key="5">
    <source>
        <dbReference type="EMBL" id="VAW33252.1"/>
    </source>
</evidence>
<protein>
    <submittedName>
        <fullName evidence="5">Phosphoenolpyruvate synthase</fullName>
        <ecNumber evidence="5">2.7.9.2</ecNumber>
    </submittedName>
</protein>
<dbReference type="Gene3D" id="3.30.470.20">
    <property type="entry name" value="ATP-grasp fold, B domain"/>
    <property type="match status" value="1"/>
</dbReference>
<reference evidence="5" key="1">
    <citation type="submission" date="2018-06" db="EMBL/GenBank/DDBJ databases">
        <authorList>
            <person name="Zhirakovskaya E."/>
        </authorList>
    </citation>
    <scope>NUCLEOTIDE SEQUENCE</scope>
</reference>
<gene>
    <name evidence="5" type="ORF">MNBD_CHLOROFLEXI01-41</name>
</gene>
<dbReference type="FunFam" id="3.30.1490.20:FF:000010">
    <property type="entry name" value="Phosphoenolpyruvate synthase"/>
    <property type="match status" value="1"/>
</dbReference>
<organism evidence="5">
    <name type="scientific">hydrothermal vent metagenome</name>
    <dbReference type="NCBI Taxonomy" id="652676"/>
    <lineage>
        <taxon>unclassified sequences</taxon>
        <taxon>metagenomes</taxon>
        <taxon>ecological metagenomes</taxon>
    </lineage>
</organism>
<keyword evidence="5" id="KW-0808">Transferase</keyword>
<dbReference type="InterPro" id="IPR013815">
    <property type="entry name" value="ATP_grasp_subdomain_1"/>
</dbReference>
<dbReference type="InterPro" id="IPR008279">
    <property type="entry name" value="PEP-util_enz_mobile_dom"/>
</dbReference>